<evidence type="ECO:0000313" key="4">
    <source>
        <dbReference type="EMBL" id="KAH3891455.1"/>
    </source>
</evidence>
<dbReference type="InterPro" id="IPR029021">
    <property type="entry name" value="Prot-tyrosine_phosphatase-like"/>
</dbReference>
<protein>
    <submittedName>
        <fullName evidence="4">Uncharacterized protein</fullName>
    </submittedName>
</protein>
<dbReference type="InterPro" id="IPR003595">
    <property type="entry name" value="Tyr_Pase_cat"/>
</dbReference>
<name>A0A9D4N9D9_DREPO</name>
<organism evidence="4 5">
    <name type="scientific">Dreissena polymorpha</name>
    <name type="common">Zebra mussel</name>
    <name type="synonym">Mytilus polymorpha</name>
    <dbReference type="NCBI Taxonomy" id="45954"/>
    <lineage>
        <taxon>Eukaryota</taxon>
        <taxon>Metazoa</taxon>
        <taxon>Spiralia</taxon>
        <taxon>Lophotrochozoa</taxon>
        <taxon>Mollusca</taxon>
        <taxon>Bivalvia</taxon>
        <taxon>Autobranchia</taxon>
        <taxon>Heteroconchia</taxon>
        <taxon>Euheterodonta</taxon>
        <taxon>Imparidentia</taxon>
        <taxon>Neoheterodontei</taxon>
        <taxon>Myida</taxon>
        <taxon>Dreissenoidea</taxon>
        <taxon>Dreissenidae</taxon>
        <taxon>Dreissena</taxon>
    </lineage>
</organism>
<keyword evidence="5" id="KW-1185">Reference proteome</keyword>
<dbReference type="Proteomes" id="UP000828390">
    <property type="component" value="Unassembled WGS sequence"/>
</dbReference>
<sequence length="188" mass="21503">MTHGSNSRTLYHLHFTAWRDKGIPEDVTALTEFRLRDLRVETKLDGPTLVHYSTGIGRTGTYIALDILIHEGEANEAVEIHGCVLDMRRNRVNMIQTVEQYEFLHRALVHALTFDCAPVAANQLENYVSKTGQQQRETQFNLLMSISQHVVPEEQVNIARNKSLKNKHRRVADIPGDEYRPRLQGTSD</sequence>
<evidence type="ECO:0000256" key="1">
    <source>
        <dbReference type="SAM" id="MobiDB-lite"/>
    </source>
</evidence>
<dbReference type="GO" id="GO:0004725">
    <property type="term" value="F:protein tyrosine phosphatase activity"/>
    <property type="evidence" value="ECO:0007669"/>
    <property type="project" value="InterPro"/>
</dbReference>
<feature type="domain" description="Tyrosine specific protein phosphatases" evidence="3">
    <location>
        <begin position="25"/>
        <end position="102"/>
    </location>
</feature>
<dbReference type="PANTHER" id="PTHR19134">
    <property type="entry name" value="RECEPTOR-TYPE TYROSINE-PROTEIN PHOSPHATASE"/>
    <property type="match status" value="1"/>
</dbReference>
<dbReference type="Pfam" id="PF00102">
    <property type="entry name" value="Y_phosphatase"/>
    <property type="match status" value="1"/>
</dbReference>
<feature type="region of interest" description="Disordered" evidence="1">
    <location>
        <begin position="167"/>
        <end position="188"/>
    </location>
</feature>
<reference evidence="4" key="2">
    <citation type="submission" date="2020-11" db="EMBL/GenBank/DDBJ databases">
        <authorList>
            <person name="McCartney M.A."/>
            <person name="Auch B."/>
            <person name="Kono T."/>
            <person name="Mallez S."/>
            <person name="Becker A."/>
            <person name="Gohl D.M."/>
            <person name="Silverstein K.A.T."/>
            <person name="Koren S."/>
            <person name="Bechman K.B."/>
            <person name="Herman A."/>
            <person name="Abrahante J.E."/>
            <person name="Garbe J."/>
        </authorList>
    </citation>
    <scope>NUCLEOTIDE SEQUENCE</scope>
    <source>
        <strain evidence="4">Duluth1</strain>
        <tissue evidence="4">Whole animal</tissue>
    </source>
</reference>
<dbReference type="PANTHER" id="PTHR19134:SF449">
    <property type="entry name" value="TYROSINE-PROTEIN PHOSPHATASE 1"/>
    <property type="match status" value="1"/>
</dbReference>
<dbReference type="PROSITE" id="PS50056">
    <property type="entry name" value="TYR_PHOSPHATASE_2"/>
    <property type="match status" value="1"/>
</dbReference>
<dbReference type="Gene3D" id="3.90.190.10">
    <property type="entry name" value="Protein tyrosine phosphatase superfamily"/>
    <property type="match status" value="1"/>
</dbReference>
<proteinExistence type="predicted"/>
<dbReference type="InterPro" id="IPR050348">
    <property type="entry name" value="Protein-Tyr_Phosphatase"/>
</dbReference>
<dbReference type="PROSITE" id="PS50055">
    <property type="entry name" value="TYR_PHOSPHATASE_PTP"/>
    <property type="match status" value="1"/>
</dbReference>
<accession>A0A9D4N9D9</accession>
<dbReference type="InterPro" id="IPR000242">
    <property type="entry name" value="PTP_cat"/>
</dbReference>
<dbReference type="InterPro" id="IPR000387">
    <property type="entry name" value="Tyr_Pase_dom"/>
</dbReference>
<dbReference type="CDD" id="cd00047">
    <property type="entry name" value="PTPc"/>
    <property type="match status" value="1"/>
</dbReference>
<comment type="caution">
    <text evidence="4">The sequence shown here is derived from an EMBL/GenBank/DDBJ whole genome shotgun (WGS) entry which is preliminary data.</text>
</comment>
<dbReference type="SUPFAM" id="SSF52799">
    <property type="entry name" value="(Phosphotyrosine protein) phosphatases II"/>
    <property type="match status" value="1"/>
</dbReference>
<gene>
    <name evidence="4" type="ORF">DPMN_015557</name>
</gene>
<dbReference type="SMART" id="SM00404">
    <property type="entry name" value="PTPc_motif"/>
    <property type="match status" value="1"/>
</dbReference>
<dbReference type="AlphaFoldDB" id="A0A9D4N9D9"/>
<dbReference type="EMBL" id="JAIWYP010000001">
    <property type="protein sequence ID" value="KAH3891455.1"/>
    <property type="molecule type" value="Genomic_DNA"/>
</dbReference>
<feature type="domain" description="Tyrosine-protein phosphatase" evidence="2">
    <location>
        <begin position="1"/>
        <end position="111"/>
    </location>
</feature>
<dbReference type="PRINTS" id="PR00700">
    <property type="entry name" value="PRTYPHPHTASE"/>
</dbReference>
<evidence type="ECO:0000313" key="5">
    <source>
        <dbReference type="Proteomes" id="UP000828390"/>
    </source>
</evidence>
<reference evidence="4" key="1">
    <citation type="journal article" date="2019" name="bioRxiv">
        <title>The Genome of the Zebra Mussel, Dreissena polymorpha: A Resource for Invasive Species Research.</title>
        <authorList>
            <person name="McCartney M.A."/>
            <person name="Auch B."/>
            <person name="Kono T."/>
            <person name="Mallez S."/>
            <person name="Zhang Y."/>
            <person name="Obille A."/>
            <person name="Becker A."/>
            <person name="Abrahante J.E."/>
            <person name="Garbe J."/>
            <person name="Badalamenti J.P."/>
            <person name="Herman A."/>
            <person name="Mangelson H."/>
            <person name="Liachko I."/>
            <person name="Sullivan S."/>
            <person name="Sone E.D."/>
            <person name="Koren S."/>
            <person name="Silverstein K.A.T."/>
            <person name="Beckman K.B."/>
            <person name="Gohl D.M."/>
        </authorList>
    </citation>
    <scope>NUCLEOTIDE SEQUENCE</scope>
    <source>
        <strain evidence="4">Duluth1</strain>
        <tissue evidence="4">Whole animal</tissue>
    </source>
</reference>
<evidence type="ECO:0000259" key="3">
    <source>
        <dbReference type="PROSITE" id="PS50056"/>
    </source>
</evidence>
<evidence type="ECO:0000259" key="2">
    <source>
        <dbReference type="PROSITE" id="PS50055"/>
    </source>
</evidence>